<dbReference type="KEGG" id="pho:PH0956"/>
<gene>
    <name evidence="2" type="ordered locus">PH0956</name>
</gene>
<dbReference type="EMBL" id="BA000001">
    <property type="protein sequence ID" value="BAA30053.1"/>
    <property type="molecule type" value="Genomic_DNA"/>
</dbReference>
<proteinExistence type="predicted"/>
<evidence type="ECO:0000313" key="2">
    <source>
        <dbReference type="EMBL" id="BAA30053.1"/>
    </source>
</evidence>
<organism evidence="2 3">
    <name type="scientific">Pyrococcus horikoshii (strain ATCC 700860 / DSM 12428 / JCM 9974 / NBRC 100139 / OT-3)</name>
    <dbReference type="NCBI Taxonomy" id="70601"/>
    <lineage>
        <taxon>Archaea</taxon>
        <taxon>Methanobacteriati</taxon>
        <taxon>Methanobacteriota</taxon>
        <taxon>Thermococci</taxon>
        <taxon>Thermococcales</taxon>
        <taxon>Thermococcaceae</taxon>
        <taxon>Pyrococcus</taxon>
    </lineage>
</organism>
<keyword evidence="3" id="KW-1185">Reference proteome</keyword>
<dbReference type="Proteomes" id="UP000000752">
    <property type="component" value="Chromosome"/>
</dbReference>
<sequence>MLSLSFGSTSVKFDTTLTQGIEDLMLTFLNAVNPKFLTTTSALAVSFVRTPTSRKLGDVTIAGAGGRTFNFKVKLLVMFNPSCLALNVIMMLPFTAFLLDSPMFIILLPGLR</sequence>
<keyword evidence="1" id="KW-0472">Membrane</keyword>
<keyword evidence="1" id="KW-0812">Transmembrane</keyword>
<feature type="transmembrane region" description="Helical" evidence="1">
    <location>
        <begin position="84"/>
        <end position="108"/>
    </location>
</feature>
<keyword evidence="1" id="KW-1133">Transmembrane helix</keyword>
<dbReference type="EnsemblBacteria" id="BAA30053">
    <property type="protein sequence ID" value="BAA30053"/>
    <property type="gene ID" value="BAA30053"/>
</dbReference>
<dbReference type="AlphaFoldDB" id="O58661"/>
<protein>
    <submittedName>
        <fullName evidence="2">Uncharacterized protein</fullName>
    </submittedName>
</protein>
<evidence type="ECO:0000313" key="3">
    <source>
        <dbReference type="Proteomes" id="UP000000752"/>
    </source>
</evidence>
<dbReference type="PIR" id="G71086">
    <property type="entry name" value="G71086"/>
</dbReference>
<name>O58661_PYRHO</name>
<evidence type="ECO:0000256" key="1">
    <source>
        <dbReference type="SAM" id="Phobius"/>
    </source>
</evidence>
<reference evidence="2 3" key="1">
    <citation type="journal article" date="1998" name="DNA Res.">
        <title>Complete sequence and gene organization of the genome of a hyper-thermophilic archaebacterium, Pyrococcus horikoshii OT3.</title>
        <authorList>
            <person name="Kawarabayasi Y."/>
            <person name="Sawada M."/>
            <person name="Horikawa H."/>
            <person name="Haikawa Y."/>
            <person name="Hino Y."/>
            <person name="Yamamoto S."/>
            <person name="Sekine M."/>
            <person name="Baba S."/>
            <person name="Kosugi H."/>
            <person name="Hosoyama A."/>
            <person name="Nagai Y."/>
            <person name="Sakai M."/>
            <person name="Ogura K."/>
            <person name="Otuka R."/>
            <person name="Nakazawa H."/>
            <person name="Takamiya M."/>
            <person name="Ohfuku Y."/>
            <person name="Funahashi T."/>
            <person name="Tanaka T."/>
            <person name="Kudoh Y."/>
            <person name="Yamazaki J."/>
            <person name="Kushida N."/>
            <person name="Oguchi A."/>
            <person name="Aoki K."/>
            <person name="Nakamura Y."/>
            <person name="Robb T.F."/>
            <person name="Horikoshi K."/>
            <person name="Masuchi Y."/>
            <person name="Shizuya H."/>
            <person name="Kikuchi H."/>
        </authorList>
    </citation>
    <scope>NUCLEOTIDE SEQUENCE [LARGE SCALE GENOMIC DNA]</scope>
    <source>
        <strain evidence="3">ATCC 700860 / DSM 12428 / JCM 9974 / NBRC 100139 / OT-3</strain>
    </source>
</reference>
<accession>O58661</accession>